<sequence>MKKIIYIWLVKFFSKIYQTKSPDKIVYVMSFSGNYQFIHKLARTTQKYNTELVVLYLKNCEPEALRLKQEGIEIHRFSNNLKFLVDILPIIMKARLLICDNYFAFLSGIKFNHQLTHIVQIWHANGAIKSFGWDEPKTFLRSKSDQKRFQKVYNQFDEFIVGSRKMGEVFEKSYHVSASKISVIGYPRTDELFNYQEQQ</sequence>
<feature type="non-terminal residue" evidence="1">
    <location>
        <position position="199"/>
    </location>
</feature>
<dbReference type="GO" id="GO:0016020">
    <property type="term" value="C:membrane"/>
    <property type="evidence" value="ECO:0007669"/>
    <property type="project" value="InterPro"/>
</dbReference>
<dbReference type="InterPro" id="IPR043149">
    <property type="entry name" value="TagF_N"/>
</dbReference>
<accession>A0A9D2AAH2</accession>
<dbReference type="Gene3D" id="3.40.50.11820">
    <property type="match status" value="1"/>
</dbReference>
<dbReference type="PANTHER" id="PTHR37316:SF1">
    <property type="entry name" value="TEICHOIC ACID GLYCEROL-PHOSPHATE PRIMASE"/>
    <property type="match status" value="1"/>
</dbReference>
<dbReference type="GO" id="GO:0047355">
    <property type="term" value="F:CDP-glycerol glycerophosphotransferase activity"/>
    <property type="evidence" value="ECO:0007669"/>
    <property type="project" value="InterPro"/>
</dbReference>
<proteinExistence type="predicted"/>
<dbReference type="InterPro" id="IPR051612">
    <property type="entry name" value="Teichoic_Acid_Biosynth"/>
</dbReference>
<dbReference type="SUPFAM" id="SSF53756">
    <property type="entry name" value="UDP-Glycosyltransferase/glycogen phosphorylase"/>
    <property type="match status" value="1"/>
</dbReference>
<evidence type="ECO:0000313" key="1">
    <source>
        <dbReference type="EMBL" id="HIX01840.1"/>
    </source>
</evidence>
<reference evidence="1" key="1">
    <citation type="journal article" date="2021" name="PeerJ">
        <title>Extensive microbial diversity within the chicken gut microbiome revealed by metagenomics and culture.</title>
        <authorList>
            <person name="Gilroy R."/>
            <person name="Ravi A."/>
            <person name="Getino M."/>
            <person name="Pursley I."/>
            <person name="Horton D.L."/>
            <person name="Alikhan N.F."/>
            <person name="Baker D."/>
            <person name="Gharbi K."/>
            <person name="Hall N."/>
            <person name="Watson M."/>
            <person name="Adriaenssens E.M."/>
            <person name="Foster-Nyarko E."/>
            <person name="Jarju S."/>
            <person name="Secka A."/>
            <person name="Antonio M."/>
            <person name="Oren A."/>
            <person name="Chaudhuri R.R."/>
            <person name="La Ragione R."/>
            <person name="Hildebrand F."/>
            <person name="Pallen M.J."/>
        </authorList>
    </citation>
    <scope>NUCLEOTIDE SEQUENCE</scope>
    <source>
        <strain evidence="1">6627</strain>
    </source>
</reference>
<dbReference type="EMBL" id="DXFP01000029">
    <property type="protein sequence ID" value="HIX01840.1"/>
    <property type="molecule type" value="Genomic_DNA"/>
</dbReference>
<name>A0A9D2AAH2_9LACO</name>
<organism evidence="1 2">
    <name type="scientific">Candidatus Ligilactobacillus excrementigallinarum</name>
    <dbReference type="NCBI Taxonomy" id="2838641"/>
    <lineage>
        <taxon>Bacteria</taxon>
        <taxon>Bacillati</taxon>
        <taxon>Bacillota</taxon>
        <taxon>Bacilli</taxon>
        <taxon>Lactobacillales</taxon>
        <taxon>Lactobacillaceae</taxon>
        <taxon>Ligilactobacillus</taxon>
    </lineage>
</organism>
<evidence type="ECO:0000313" key="2">
    <source>
        <dbReference type="Proteomes" id="UP000823963"/>
    </source>
</evidence>
<gene>
    <name evidence="1" type="ORF">H9861_03700</name>
</gene>
<comment type="caution">
    <text evidence="1">The sequence shown here is derived from an EMBL/GenBank/DDBJ whole genome shotgun (WGS) entry which is preliminary data.</text>
</comment>
<dbReference type="Proteomes" id="UP000823963">
    <property type="component" value="Unassembled WGS sequence"/>
</dbReference>
<dbReference type="PANTHER" id="PTHR37316">
    <property type="entry name" value="TEICHOIC ACID GLYCEROL-PHOSPHATE PRIMASE"/>
    <property type="match status" value="1"/>
</dbReference>
<reference evidence="1" key="2">
    <citation type="submission" date="2021-04" db="EMBL/GenBank/DDBJ databases">
        <authorList>
            <person name="Gilroy R."/>
        </authorList>
    </citation>
    <scope>NUCLEOTIDE SEQUENCE</scope>
    <source>
        <strain evidence="1">6627</strain>
    </source>
</reference>
<dbReference type="InterPro" id="IPR007554">
    <property type="entry name" value="Glycerophosphate_synth"/>
</dbReference>
<protein>
    <submittedName>
        <fullName evidence="1">CDP-glycerol glycerophosphotransferase family protein</fullName>
    </submittedName>
</protein>
<dbReference type="Pfam" id="PF04464">
    <property type="entry name" value="Glyphos_transf"/>
    <property type="match status" value="1"/>
</dbReference>
<dbReference type="AlphaFoldDB" id="A0A9D2AAH2"/>